<dbReference type="RefSeq" id="YP_007354506.1">
    <property type="nucleotide sequence ID" value="NC_020104.1"/>
</dbReference>
<protein>
    <submittedName>
        <fullName evidence="1">Uncharacterized protein</fullName>
    </submittedName>
</protein>
<gene>
    <name evidence="1" type="ORF">Moumou_00536</name>
</gene>
<dbReference type="GeneID" id="14445624"/>
<reference evidence="1 2" key="1">
    <citation type="journal article" date="2012" name="Genome Biol. Evol.">
        <title>Related Giant Viruses in Distant Locations and Different Habitats: Acanthamoeba polyphaga moumouvirus Represents a Third Lineage of the Mimiviridae That Is Close to the Megavirus Lineage.</title>
        <authorList>
            <person name="Yoosuf N."/>
            <person name="Yutin N."/>
            <person name="Colson P."/>
            <person name="Shabalina S.A."/>
            <person name="Pagnier I."/>
            <person name="Robert C."/>
            <person name="Azza S."/>
            <person name="Klose T."/>
            <person name="Wong J."/>
            <person name="Rossmann M.G."/>
            <person name="La Scola B."/>
            <person name="Raoult D."/>
            <person name="Koonin E.V."/>
        </authorList>
    </citation>
    <scope>NUCLEOTIDE SEQUENCE [LARGE SCALE GENOMIC DNA]</scope>
    <source>
        <strain evidence="1 2">M10A</strain>
    </source>
</reference>
<dbReference type="Proteomes" id="UP000201640">
    <property type="component" value="Segment"/>
</dbReference>
<sequence>MNTDVISVYRDYTLPILDQTNMVNITSNISNYEADYLLIHFDQLLTREIATNPDVIFNPAFQQFMAYVSEYERILSESKTGQPVAGPFNGPTRIYMCENAHQYLPQDAALLKNLIKSGRMNPKIYYTNDQLRNFGFNERYIGPCSENLYKYFFPDVVIPTIDAWNNFLATRSLQNTSNNNDKQMNNLRNSFNKSFAQINDQIINGDYPTRYSIIERKIVDIVDMLDNLTAASNTEENIVQNSLDINNYYDKLRFTDKDVDVSLIIPKDTIDLVERDKISQELQSSINKYSKMTSSKVLASTYNITNNFQNVSNIGNLASNLLKNLSSVTDINDPPQELRDLMQSKIYRDQNNKVVVKYLDDKSLKKLVQSELNNQEKYLDLIDTPLYLNNYGNTVPKGTPGSGTSRVQRYFDKYPNQKISMTGGQKIEPTYHFDIGSQQTTTISQTGGRNINILTLLSQSESARANIDKINQSINNINQLYKQQNNLYFNNQNLFNTQNLNQRNELLIEMINILNVYNFLINNTTINYEQFFNELNRRTDDFKKILDDYTKTLNLTSNNASNDILSRLLSNGVVTTSEIRNLLSTSGINLRVLPVSNDEMLNNANTVKILSSLVNKYGLRNMASVSNDLSKIFNKNNFVSQNISPERLYQQLLSFYSTLRSLNTSLRTEYYNARNSVYDMNSIRNLTGNILEDNIDTFNILSKEMITLIQNFNQNVQNLQDIRKEILQSKRRLGDFETFMKEISFGLFSKKDMMTDEHTNFVNNIYNHDFPVPTDIYRQFITEYAEPLKITASNIGDYYNYQRDINNIQDRVDNLHEKYINYFISRSSLDEINYKIPITNTINVDSTNKFKILSSEVWNFLDNFSSIDMIYFPFIYNRVDIPTEIGQFISNYLKPDAFFLDDLISRYIYDQDEDVLQNLLNKDQISSLLDKIIPYYIEYNTDETDAINTLKETYDRDKSDSNLLNLCRFLLGLTGNNNIDVNTNINNIGEDLQEIYRLQGGVNNPWNNDIARKVRDNIISQIRTIYNSFYIIFYENLSVLYQTYNALSLTNNINNVDFRRIQQEQHQLTNENTYIQRLRNFQQYQNLNNIQKQILPNSIGDAIIDTNNCPYPLVNKRYSENFHNRINCKLILMRTNNVSRVRTGLSIINDEYHAFYNNALPFIDIINGIISSGKTLSPLVNINNSNFPILIADEKLLPNSFIFQTFGITETNSQYNRYETEIINNINDTVFYPYHTSNLSAYLPSYLNDDLKITGSQITYTNNEQFFLNLQNLTIPGLRINTRNSITVSNVDHIRRLMETGRYLVIFCMNLDQLASTIFSLNVENISTWNTPVDEDDPLYNLRINKKNTLLNVITEIENIYNTIINNNNYYHLDILLNSFNDPTLLLNIRSFVENSLPIDTTFNSVIDKTWIFIRKLINVWYTLCSQMLSLFILNGSVQIILNFIKTLDPLMNPNNIYNTNIFSRYLDNVDTYYDSITNELEKRIDQITTEQNNYPVTYNYASNPIIQYNNYYTNIANTSSQIYIILSVMNNIGSKNILPLLNNIDNESGRLIDFINVLEPYFEPTYIRNKLISLSVPDNILKPDLVRILNDFMISIISDLQLSLQSVNMNNLFGQISSELESGNSKVANYIINTDMSTTSTLNLSPPRILSSPSITKNIIDSAGTFIQNEYEAQIQLSLNNNDPFPIFILFVADIYRTIFNPLRDNLRERMRNINNNINNTNVSDLDSLREYYREYFQTKKFNDALFAGNELSQIINKPTNNNNDVNIKYILISPQEYQNNRIIVDDINDTYSSITQNIKPNLYEFYESEHDNYLNLTNTEADLSRIIFNFRNNIQDKMITLRETTSIMNQVMFNNYFKQYAFINNSKLLQHVENIVDDYETILRLTEQKIQDIITKNNYHILTLSQINNYQAFKSSINKTINNRSIVSKFYRRMSFGLIEYYYDILDSIVTCLDSKSFEDMSDIEAYLYQYHYIQLKRCYNLFRWIRQDYQRSKQQSDEINISKLAPGEKYESILKYKIQTLRTTGDVNSVFLEFQGLRKYLDEYSAVAMDKVQLHLRINDFVSRSYNDELRSLALTSGRNVDFLLDVDPTSQEYTRRLETGKLIFINSNNGNNLKINFDLLERIYEFNNPGQSRNYSLYYGPTYRKMKPVANGIDFERIYNTKIFPDSDVISNYMSIAPNILNNKGTVIMTYGYSGVGKSASLFGRKMDLSRGVDSPSNGILQATMDQFTNVDIYFRVYEIYGLGTQYNYYWNPSEAGNYLCYPDFYQCIIHHVLDNTDPNVLRLSDQLVFTNRHDMLAYVMDLKDPARGTNFTINNIGDPNLSGKSRTQYNTYFSATNNMINSTYIKINENHYRNFTDFVDEVDRVRMTGVPIKKLFDHIIKQVKGTINNPISSRSILVYDFEINLDPNSINPIFVPFLIYDLPGKEDIAKTYVDTGITPSIQGPGLDKIELRRRVFKDIGATEWSQADSPGKERKSTYVLNPLLIPIYDNNSLIMSYILRSISSYGVTVPSPNHLDSTLERQIVTDILNFRVNNFGYSDVEGTYFTPNIYPISTFYQNPTNITTFGQLLSSNEFKPEYYTTTGTNIDTILARRLGIASVNVILGQAIDRLAILSEVLVSVCVVVIGFLIQYKLFDIIVEIINQIVEGPGGSDNDDDGGWSRSKIYAFYEAYYINENVVGLLQYLITSVLNKSSDIQEQKSTINNETITDTISNNYRTANRYRAVQTLNSQNPNAPIYGEYKLIVNPQLLTSDDPLKTNEIENFILENDIDRTSGQFADPNTITSNADRKMRNVISFENRGDYDTNKIFRSGKTNYICNDPGNPNDKFIINPIHAFNTTQAALLQETNRPLLQDFIEPYEQKISFYYVFYVVSNSQSLRKAEEQIKLLNNTMPFINKMDPSSKKNNVFNR</sequence>
<keyword evidence="2" id="KW-1185">Reference proteome</keyword>
<accession>L7RGB0</accession>
<name>L7RGB0_9VIRU</name>
<dbReference type="EMBL" id="JX962719">
    <property type="protein sequence ID" value="AGC02070.1"/>
    <property type="molecule type" value="Genomic_DNA"/>
</dbReference>
<dbReference type="KEGG" id="vg:14445624"/>
<evidence type="ECO:0000313" key="2">
    <source>
        <dbReference type="Proteomes" id="UP000201640"/>
    </source>
</evidence>
<proteinExistence type="predicted"/>
<evidence type="ECO:0000313" key="1">
    <source>
        <dbReference type="EMBL" id="AGC02070.1"/>
    </source>
</evidence>
<organism evidence="1 2">
    <name type="scientific">Acanthamoeba polyphaga moumouvirus</name>
    <dbReference type="NCBI Taxonomy" id="1269028"/>
    <lineage>
        <taxon>Viruses</taxon>
        <taxon>Varidnaviria</taxon>
        <taxon>Bamfordvirae</taxon>
        <taxon>Nucleocytoviricota</taxon>
        <taxon>Megaviricetes</taxon>
        <taxon>Imitervirales</taxon>
        <taxon>Mimiviridae</taxon>
        <taxon>Megamimivirinae</taxon>
        <taxon>Moumouvirus</taxon>
    </lineage>
</organism>